<evidence type="ECO:0000313" key="2">
    <source>
        <dbReference type="EMBL" id="KAF9759169.1"/>
    </source>
</evidence>
<feature type="region of interest" description="Disordered" evidence="1">
    <location>
        <begin position="1"/>
        <end position="101"/>
    </location>
</feature>
<dbReference type="Proteomes" id="UP000616885">
    <property type="component" value="Unassembled WGS sequence"/>
</dbReference>
<comment type="caution">
    <text evidence="2">The sequence shown here is derived from an EMBL/GenBank/DDBJ whole genome shotgun (WGS) entry which is preliminary data.</text>
</comment>
<name>A0A8H7TTC3_BIOOC</name>
<evidence type="ECO:0000256" key="1">
    <source>
        <dbReference type="SAM" id="MobiDB-lite"/>
    </source>
</evidence>
<protein>
    <submittedName>
        <fullName evidence="2">Uncharacterized protein</fullName>
    </submittedName>
</protein>
<proteinExistence type="predicted"/>
<gene>
    <name evidence="2" type="ORF">IM811_000863</name>
</gene>
<dbReference type="EMBL" id="JADCTT010000001">
    <property type="protein sequence ID" value="KAF9759169.1"/>
    <property type="molecule type" value="Genomic_DNA"/>
</dbReference>
<sequence length="101" mass="11219">MIGIRNSINRRRRRNNSNPSVKSDTVEEHPPRTPPRSSAMEAIRGLSDSITGKSHNKTHERAVVSINEASPSISDDDAEGTKPLRPTSRRPPWPTETRTAP</sequence>
<reference evidence="2" key="1">
    <citation type="submission" date="2020-10" db="EMBL/GenBank/DDBJ databases">
        <title>High-Quality Genome Resource of Clonostachys rosea strain S41 by Oxford Nanopore Long-Read Sequencing.</title>
        <authorList>
            <person name="Wang H."/>
        </authorList>
    </citation>
    <scope>NUCLEOTIDE SEQUENCE</scope>
    <source>
        <strain evidence="2">S41</strain>
    </source>
</reference>
<organism evidence="2 3">
    <name type="scientific">Bionectria ochroleuca</name>
    <name type="common">Gliocladium roseum</name>
    <dbReference type="NCBI Taxonomy" id="29856"/>
    <lineage>
        <taxon>Eukaryota</taxon>
        <taxon>Fungi</taxon>
        <taxon>Dikarya</taxon>
        <taxon>Ascomycota</taxon>
        <taxon>Pezizomycotina</taxon>
        <taxon>Sordariomycetes</taxon>
        <taxon>Hypocreomycetidae</taxon>
        <taxon>Hypocreales</taxon>
        <taxon>Bionectriaceae</taxon>
        <taxon>Clonostachys</taxon>
    </lineage>
</organism>
<dbReference type="AlphaFoldDB" id="A0A8H7TTC3"/>
<evidence type="ECO:0000313" key="3">
    <source>
        <dbReference type="Proteomes" id="UP000616885"/>
    </source>
</evidence>
<accession>A0A8H7TTC3</accession>